<accession>A0A381NT04</accession>
<sequence length="430" mass="47443">MKNILLSFLSFLILLSFNSFSQEIDDMYFTGKDRVKQKTVKKTITPADIILKNYRKNLSDYDASKDIDPAILSKYNSNTDNVRLGVTLKSLKYNRDNLYIKSDNRNNSKFFNSMAYTPYLYNYRIFDPFSYERINSLSSRRMLMRALSSNPMFAIYFFSDPFYSSFFPHLSPIDFWGRPSLSYYGMGHCFSGCSYDYNGYYSGYGYNNFFGSNYNSTTTTYYSGKSNPPSVKDSDGTTLRGPRSGRGEAHMNGENIGLSKIHKRGIDVDNAGGGGNSPRGITQNEYIRGRNNGNIESNVSRSGIRHSISQDFNSRRSSYDRRGSDRISMMNQVNNYNSRFVNSSGSYTISSDGRRNSYSRSGFQSSQSNRNQGGFGNYNGAPAASNSSFSRGGGNFSGGGSTFSGGGSSSGSGGAVSGGSSGGSSRGKGN</sequence>
<proteinExistence type="predicted"/>
<gene>
    <name evidence="2" type="ORF">METZ01_LOCUS10599</name>
</gene>
<organism evidence="2">
    <name type="scientific">marine metagenome</name>
    <dbReference type="NCBI Taxonomy" id="408172"/>
    <lineage>
        <taxon>unclassified sequences</taxon>
        <taxon>metagenomes</taxon>
        <taxon>ecological metagenomes</taxon>
    </lineage>
</organism>
<feature type="compositionally biased region" description="Polar residues" evidence="1">
    <location>
        <begin position="279"/>
        <end position="312"/>
    </location>
</feature>
<feature type="compositionally biased region" description="Low complexity" evidence="1">
    <location>
        <begin position="356"/>
        <end position="372"/>
    </location>
</feature>
<feature type="region of interest" description="Disordered" evidence="1">
    <location>
        <begin position="347"/>
        <end position="430"/>
    </location>
</feature>
<feature type="region of interest" description="Disordered" evidence="1">
    <location>
        <begin position="270"/>
        <end position="327"/>
    </location>
</feature>
<dbReference type="EMBL" id="UINC01000577">
    <property type="protein sequence ID" value="SUZ57745.1"/>
    <property type="molecule type" value="Genomic_DNA"/>
</dbReference>
<reference evidence="2" key="1">
    <citation type="submission" date="2018-05" db="EMBL/GenBank/DDBJ databases">
        <authorList>
            <person name="Lanie J.A."/>
            <person name="Ng W.-L."/>
            <person name="Kazmierczak K.M."/>
            <person name="Andrzejewski T.M."/>
            <person name="Davidsen T.M."/>
            <person name="Wayne K.J."/>
            <person name="Tettelin H."/>
            <person name="Glass J.I."/>
            <person name="Rusch D."/>
            <person name="Podicherti R."/>
            <person name="Tsui H.-C.T."/>
            <person name="Winkler M.E."/>
        </authorList>
    </citation>
    <scope>NUCLEOTIDE SEQUENCE</scope>
</reference>
<evidence type="ECO:0000256" key="1">
    <source>
        <dbReference type="SAM" id="MobiDB-lite"/>
    </source>
</evidence>
<protein>
    <submittedName>
        <fullName evidence="2">Uncharacterized protein</fullName>
    </submittedName>
</protein>
<feature type="region of interest" description="Disordered" evidence="1">
    <location>
        <begin position="224"/>
        <end position="254"/>
    </location>
</feature>
<name>A0A381NT04_9ZZZZ</name>
<evidence type="ECO:0000313" key="2">
    <source>
        <dbReference type="EMBL" id="SUZ57745.1"/>
    </source>
</evidence>
<feature type="compositionally biased region" description="Gly residues" evidence="1">
    <location>
        <begin position="391"/>
        <end position="430"/>
    </location>
</feature>
<dbReference type="AlphaFoldDB" id="A0A381NT04"/>
<feature type="compositionally biased region" description="Basic and acidic residues" evidence="1">
    <location>
        <begin position="313"/>
        <end position="325"/>
    </location>
</feature>